<sequence>MCFCPFRLDVIFSREKENSPHLPATRHHSCKADKPKARIKKLIAEEATERSVGTCTAASDLSCLVIYGKKAGMSAPVKLALSHGIFASNSTSAVRLLLCQRPPVYCPLFTLSSPDGSLSKKLRLVGSGELIFQSTPRLCFYLYHGSCYLVCMDQTKVFT</sequence>
<name>A0A368RA65_SETIT</name>
<gene>
    <name evidence="1" type="ORF">SETIT_5G295400v2</name>
</gene>
<protein>
    <submittedName>
        <fullName evidence="1">Uncharacterized protein</fullName>
    </submittedName>
</protein>
<accession>A0A368RA65</accession>
<proteinExistence type="predicted"/>
<organism evidence="1">
    <name type="scientific">Setaria italica</name>
    <name type="common">Foxtail millet</name>
    <name type="synonym">Panicum italicum</name>
    <dbReference type="NCBI Taxonomy" id="4555"/>
    <lineage>
        <taxon>Eukaryota</taxon>
        <taxon>Viridiplantae</taxon>
        <taxon>Streptophyta</taxon>
        <taxon>Embryophyta</taxon>
        <taxon>Tracheophyta</taxon>
        <taxon>Spermatophyta</taxon>
        <taxon>Magnoliopsida</taxon>
        <taxon>Liliopsida</taxon>
        <taxon>Poales</taxon>
        <taxon>Poaceae</taxon>
        <taxon>PACMAD clade</taxon>
        <taxon>Panicoideae</taxon>
        <taxon>Panicodae</taxon>
        <taxon>Paniceae</taxon>
        <taxon>Cenchrinae</taxon>
        <taxon>Setaria</taxon>
    </lineage>
</organism>
<evidence type="ECO:0000313" key="1">
    <source>
        <dbReference type="EMBL" id="RCV27069.1"/>
    </source>
</evidence>
<reference evidence="1" key="2">
    <citation type="submission" date="2015-07" db="EMBL/GenBank/DDBJ databases">
        <authorList>
            <person name="Noorani M."/>
        </authorList>
    </citation>
    <scope>NUCLEOTIDE SEQUENCE</scope>
    <source>
        <strain evidence="1">Yugu1</strain>
    </source>
</reference>
<reference evidence="1" key="1">
    <citation type="journal article" date="2012" name="Nat. Biotechnol.">
        <title>Reference genome sequence of the model plant Setaria.</title>
        <authorList>
            <person name="Bennetzen J.L."/>
            <person name="Schmutz J."/>
            <person name="Wang H."/>
            <person name="Percifield R."/>
            <person name="Hawkins J."/>
            <person name="Pontaroli A.C."/>
            <person name="Estep M."/>
            <person name="Feng L."/>
            <person name="Vaughn J.N."/>
            <person name="Grimwood J."/>
            <person name="Jenkins J."/>
            <person name="Barry K."/>
            <person name="Lindquist E."/>
            <person name="Hellsten U."/>
            <person name="Deshpande S."/>
            <person name="Wang X."/>
            <person name="Wu X."/>
            <person name="Mitros T."/>
            <person name="Triplett J."/>
            <person name="Yang X."/>
            <person name="Ye C.Y."/>
            <person name="Mauro-Herrera M."/>
            <person name="Wang L."/>
            <person name="Li P."/>
            <person name="Sharma M."/>
            <person name="Sharma R."/>
            <person name="Ronald P.C."/>
            <person name="Panaud O."/>
            <person name="Kellogg E.A."/>
            <person name="Brutnell T.P."/>
            <person name="Doust A.N."/>
            <person name="Tuskan G.A."/>
            <person name="Rokhsar D."/>
            <person name="Devos K.M."/>
        </authorList>
    </citation>
    <scope>NUCLEOTIDE SEQUENCE [LARGE SCALE GENOMIC DNA]</scope>
    <source>
        <strain evidence="1">Yugu1</strain>
    </source>
</reference>
<dbReference type="OrthoDB" id="685989at2759"/>
<dbReference type="EMBL" id="CM003532">
    <property type="protein sequence ID" value="RCV27069.1"/>
    <property type="molecule type" value="Genomic_DNA"/>
</dbReference>
<dbReference type="AlphaFoldDB" id="A0A368RA65"/>